<keyword evidence="6 7" id="KW-0472">Membrane</keyword>
<dbReference type="RefSeq" id="WP_160497191.1">
    <property type="nucleotide sequence ID" value="NZ_WUBI01000001.1"/>
</dbReference>
<evidence type="ECO:0000256" key="6">
    <source>
        <dbReference type="ARBA" id="ARBA00023136"/>
    </source>
</evidence>
<sequence length="317" mass="35947">MKSPAAYADIIQYRFNPLEKSKLWLWILVRTVLIAGFCFIILFPLFLRLSVAFRSKVDIYDPTVLWIPRHFTLDNIKIAMEATHYFSALLNTFLISAGTTIIQLASCALAAYAFARLKFKGSGLLFGLVIFTIVVPPQTIMIPLYLTYRYFDLFGAIKLLTGKSSLNLIDTFWPFLISSATAMGLKNGLYIYIFRQFFRGIPKEIEESAFVDGAGVLKTFYRIMLPNAVPAIVTVLLFSFVWQWNDSYYVSLFLSKVKVLSTQLMDMGSALGKEPDLVYQSMLLNTGVLLLTAPLIILYLFVQRYFVESVERTGIVG</sequence>
<feature type="transmembrane region" description="Helical" evidence="7">
    <location>
        <begin position="171"/>
        <end position="193"/>
    </location>
</feature>
<keyword evidence="5 7" id="KW-1133">Transmembrane helix</keyword>
<dbReference type="GO" id="GO:0005886">
    <property type="term" value="C:plasma membrane"/>
    <property type="evidence" value="ECO:0007669"/>
    <property type="project" value="UniProtKB-SubCell"/>
</dbReference>
<name>A0A7X3LFI9_9BACL</name>
<dbReference type="PANTHER" id="PTHR43744:SF12">
    <property type="entry name" value="ABC TRANSPORTER PERMEASE PROTEIN MG189-RELATED"/>
    <property type="match status" value="1"/>
</dbReference>
<evidence type="ECO:0000313" key="10">
    <source>
        <dbReference type="Proteomes" id="UP000460318"/>
    </source>
</evidence>
<evidence type="ECO:0000259" key="8">
    <source>
        <dbReference type="PROSITE" id="PS50928"/>
    </source>
</evidence>
<proteinExistence type="inferred from homology"/>
<evidence type="ECO:0000256" key="7">
    <source>
        <dbReference type="RuleBase" id="RU363032"/>
    </source>
</evidence>
<dbReference type="InterPro" id="IPR000515">
    <property type="entry name" value="MetI-like"/>
</dbReference>
<feature type="transmembrane region" description="Helical" evidence="7">
    <location>
        <begin position="93"/>
        <end position="115"/>
    </location>
</feature>
<keyword evidence="3" id="KW-1003">Cell membrane</keyword>
<dbReference type="EMBL" id="WUBI01000001">
    <property type="protein sequence ID" value="MWV43716.1"/>
    <property type="molecule type" value="Genomic_DNA"/>
</dbReference>
<evidence type="ECO:0000256" key="2">
    <source>
        <dbReference type="ARBA" id="ARBA00022448"/>
    </source>
</evidence>
<keyword evidence="4 7" id="KW-0812">Transmembrane</keyword>
<feature type="transmembrane region" description="Helical" evidence="7">
    <location>
        <begin position="277"/>
        <end position="302"/>
    </location>
</feature>
<dbReference type="PROSITE" id="PS50928">
    <property type="entry name" value="ABC_TM1"/>
    <property type="match status" value="1"/>
</dbReference>
<comment type="subcellular location">
    <subcellularLocation>
        <location evidence="1 7">Cell membrane</location>
        <topology evidence="1 7">Multi-pass membrane protein</topology>
    </subcellularLocation>
</comment>
<dbReference type="Proteomes" id="UP000460318">
    <property type="component" value="Unassembled WGS sequence"/>
</dbReference>
<accession>A0A7X3LFI9</accession>
<dbReference type="GO" id="GO:0055085">
    <property type="term" value="P:transmembrane transport"/>
    <property type="evidence" value="ECO:0007669"/>
    <property type="project" value="InterPro"/>
</dbReference>
<evidence type="ECO:0000313" key="9">
    <source>
        <dbReference type="EMBL" id="MWV43716.1"/>
    </source>
</evidence>
<organism evidence="9 10">
    <name type="scientific">Paenibacillus dendrobii</name>
    <dbReference type="NCBI Taxonomy" id="2691084"/>
    <lineage>
        <taxon>Bacteria</taxon>
        <taxon>Bacillati</taxon>
        <taxon>Bacillota</taxon>
        <taxon>Bacilli</taxon>
        <taxon>Bacillales</taxon>
        <taxon>Paenibacillaceae</taxon>
        <taxon>Paenibacillus</taxon>
    </lineage>
</organism>
<evidence type="ECO:0000256" key="1">
    <source>
        <dbReference type="ARBA" id="ARBA00004651"/>
    </source>
</evidence>
<evidence type="ECO:0000256" key="5">
    <source>
        <dbReference type="ARBA" id="ARBA00022989"/>
    </source>
</evidence>
<keyword evidence="2 7" id="KW-0813">Transport</keyword>
<reference evidence="9 10" key="1">
    <citation type="submission" date="2019-12" db="EMBL/GenBank/DDBJ databases">
        <title>Paenibacillus sp. nov., an endophytic bacterium isolated from the stem of Dendrobium.</title>
        <authorList>
            <person name="Zhao R."/>
        </authorList>
    </citation>
    <scope>NUCLEOTIDE SEQUENCE [LARGE SCALE GENOMIC DNA]</scope>
    <source>
        <strain evidence="9 10">HJL G12</strain>
    </source>
</reference>
<gene>
    <name evidence="9" type="ORF">GRF59_08705</name>
</gene>
<dbReference type="SUPFAM" id="SSF161098">
    <property type="entry name" value="MetI-like"/>
    <property type="match status" value="1"/>
</dbReference>
<feature type="transmembrane region" description="Helical" evidence="7">
    <location>
        <begin position="124"/>
        <end position="151"/>
    </location>
</feature>
<dbReference type="Gene3D" id="1.10.3720.10">
    <property type="entry name" value="MetI-like"/>
    <property type="match status" value="1"/>
</dbReference>
<comment type="similarity">
    <text evidence="7">Belongs to the binding-protein-dependent transport system permease family.</text>
</comment>
<keyword evidence="10" id="KW-1185">Reference proteome</keyword>
<evidence type="ECO:0000256" key="3">
    <source>
        <dbReference type="ARBA" id="ARBA00022475"/>
    </source>
</evidence>
<feature type="transmembrane region" description="Helical" evidence="7">
    <location>
        <begin position="23"/>
        <end position="47"/>
    </location>
</feature>
<protein>
    <submittedName>
        <fullName evidence="9">ABC transporter permease subunit</fullName>
    </submittedName>
</protein>
<dbReference type="Pfam" id="PF00528">
    <property type="entry name" value="BPD_transp_1"/>
    <property type="match status" value="1"/>
</dbReference>
<dbReference type="CDD" id="cd06261">
    <property type="entry name" value="TM_PBP2"/>
    <property type="match status" value="1"/>
</dbReference>
<evidence type="ECO:0000256" key="4">
    <source>
        <dbReference type="ARBA" id="ARBA00022692"/>
    </source>
</evidence>
<dbReference type="PANTHER" id="PTHR43744">
    <property type="entry name" value="ABC TRANSPORTER PERMEASE PROTEIN MG189-RELATED-RELATED"/>
    <property type="match status" value="1"/>
</dbReference>
<dbReference type="AlphaFoldDB" id="A0A7X3LFI9"/>
<comment type="caution">
    <text evidence="9">The sequence shown here is derived from an EMBL/GenBank/DDBJ whole genome shotgun (WGS) entry which is preliminary data.</text>
</comment>
<feature type="transmembrane region" description="Helical" evidence="7">
    <location>
        <begin position="224"/>
        <end position="244"/>
    </location>
</feature>
<feature type="domain" description="ABC transmembrane type-1" evidence="8">
    <location>
        <begin position="89"/>
        <end position="301"/>
    </location>
</feature>
<dbReference type="InterPro" id="IPR035906">
    <property type="entry name" value="MetI-like_sf"/>
</dbReference>